<name>A0A2T4CHL9_TRILO</name>
<gene>
    <name evidence="1" type="ORF">M440DRAFT_1005273</name>
</gene>
<protein>
    <submittedName>
        <fullName evidence="1">Uncharacterized protein</fullName>
    </submittedName>
</protein>
<evidence type="ECO:0000313" key="1">
    <source>
        <dbReference type="EMBL" id="PTB81018.1"/>
    </source>
</evidence>
<dbReference type="Proteomes" id="UP000240760">
    <property type="component" value="Unassembled WGS sequence"/>
</dbReference>
<sequence length="194" mass="21751">MQGTRSPQLATALIVVPPLAKGVFISATEREEEATRKFEATLILGRTHLEDASQGLLLLCFSIAVQADCPQSSHLVSYHHRKLALTCLYVSPHRLCFFHLHTLKLSLSPLQQRAWNEPCFVFCIGCQRTDLPSPARLLHVVPAFFSPLLPCLDLYALPTYSCTAFSSFMAWPQRCPFQLHLPRSKQTSPSFLPC</sequence>
<keyword evidence="2" id="KW-1185">Reference proteome</keyword>
<organism evidence="1 2">
    <name type="scientific">Trichoderma longibrachiatum ATCC 18648</name>
    <dbReference type="NCBI Taxonomy" id="983965"/>
    <lineage>
        <taxon>Eukaryota</taxon>
        <taxon>Fungi</taxon>
        <taxon>Dikarya</taxon>
        <taxon>Ascomycota</taxon>
        <taxon>Pezizomycotina</taxon>
        <taxon>Sordariomycetes</taxon>
        <taxon>Hypocreomycetidae</taxon>
        <taxon>Hypocreales</taxon>
        <taxon>Hypocreaceae</taxon>
        <taxon>Trichoderma</taxon>
    </lineage>
</organism>
<reference evidence="1 2" key="1">
    <citation type="submission" date="2016-07" db="EMBL/GenBank/DDBJ databases">
        <title>Multiple horizontal gene transfer events from other fungi enriched the ability of initially mycotrophic Trichoderma (Ascomycota) to feed on dead plant biomass.</title>
        <authorList>
            <consortium name="DOE Joint Genome Institute"/>
            <person name="Aerts A."/>
            <person name="Atanasova L."/>
            <person name="Chenthamara K."/>
            <person name="Zhang J."/>
            <person name="Grujic M."/>
            <person name="Henrissat B."/>
            <person name="Kuo A."/>
            <person name="Salamov A."/>
            <person name="Lipzen A."/>
            <person name="Labutti K."/>
            <person name="Barry K."/>
            <person name="Miao Y."/>
            <person name="Rahimi M.J."/>
            <person name="Shen Q."/>
            <person name="Grigoriev I.V."/>
            <person name="Kubicek C.P."/>
            <person name="Druzhinina I.S."/>
        </authorList>
    </citation>
    <scope>NUCLEOTIDE SEQUENCE [LARGE SCALE GENOMIC DNA]</scope>
    <source>
        <strain evidence="1 2">ATCC 18648</strain>
    </source>
</reference>
<evidence type="ECO:0000313" key="2">
    <source>
        <dbReference type="Proteomes" id="UP000240760"/>
    </source>
</evidence>
<proteinExistence type="predicted"/>
<dbReference type="EMBL" id="KZ679126">
    <property type="protein sequence ID" value="PTB81018.1"/>
    <property type="molecule type" value="Genomic_DNA"/>
</dbReference>
<dbReference type="AlphaFoldDB" id="A0A2T4CHL9"/>
<accession>A0A2T4CHL9</accession>